<accession>A0AAD5KD37</accession>
<dbReference type="GO" id="GO:0005524">
    <property type="term" value="F:ATP binding"/>
    <property type="evidence" value="ECO:0007669"/>
    <property type="project" value="InterPro"/>
</dbReference>
<gene>
    <name evidence="3" type="ORF">GHT06_006617</name>
    <name evidence="2" type="ORF">GHT06_006647</name>
</gene>
<organism evidence="2 4">
    <name type="scientific">Daphnia sinensis</name>
    <dbReference type="NCBI Taxonomy" id="1820382"/>
    <lineage>
        <taxon>Eukaryota</taxon>
        <taxon>Metazoa</taxon>
        <taxon>Ecdysozoa</taxon>
        <taxon>Arthropoda</taxon>
        <taxon>Crustacea</taxon>
        <taxon>Branchiopoda</taxon>
        <taxon>Diplostraca</taxon>
        <taxon>Cladocera</taxon>
        <taxon>Anomopoda</taxon>
        <taxon>Daphniidae</taxon>
        <taxon>Daphnia</taxon>
        <taxon>Daphnia similis group</taxon>
    </lineage>
</organism>
<dbReference type="EMBL" id="WJBH02000309">
    <property type="protein sequence ID" value="KAI9549318.1"/>
    <property type="molecule type" value="Genomic_DNA"/>
</dbReference>
<keyword evidence="4" id="KW-1185">Reference proteome</keyword>
<evidence type="ECO:0000313" key="2">
    <source>
        <dbReference type="EMBL" id="KAI9549204.1"/>
    </source>
</evidence>
<feature type="domain" description="Helicase/UvrB N-terminal" evidence="1">
    <location>
        <begin position="72"/>
        <end position="155"/>
    </location>
</feature>
<evidence type="ECO:0000313" key="4">
    <source>
        <dbReference type="Proteomes" id="UP000820818"/>
    </source>
</evidence>
<name>A0AAD5KD37_9CRUS</name>
<sequence>MNSTANKIDDQLALAAGLTAKTNQLCLGLESGAADILELVTPTTADLLAWWFGEDMVMARGGSAKGGGGLNFHAGQKQAILNVIVAHEVLGAGLERWTLLDLYRAALPDALLTGTRLKEVSADKHGHPKYCLKMATGTGKTWVLQALMILATAQQKRCTG</sequence>
<dbReference type="Pfam" id="PF04851">
    <property type="entry name" value="ResIII"/>
    <property type="match status" value="1"/>
</dbReference>
<evidence type="ECO:0000259" key="1">
    <source>
        <dbReference type="Pfam" id="PF04851"/>
    </source>
</evidence>
<comment type="caution">
    <text evidence="2">The sequence shown here is derived from an EMBL/GenBank/DDBJ whole genome shotgun (WGS) entry which is preliminary data.</text>
</comment>
<proteinExistence type="predicted"/>
<dbReference type="GO" id="GO:0003677">
    <property type="term" value="F:DNA binding"/>
    <property type="evidence" value="ECO:0007669"/>
    <property type="project" value="InterPro"/>
</dbReference>
<reference evidence="2" key="1">
    <citation type="submission" date="2022-05" db="EMBL/GenBank/DDBJ databases">
        <title>A multi-omics perspective on studying reproductive biology in Daphnia sinensis.</title>
        <authorList>
            <person name="Jia J."/>
        </authorList>
    </citation>
    <scope>NUCLEOTIDE SEQUENCE</scope>
    <source>
        <strain evidence="2">WSL</strain>
    </source>
</reference>
<dbReference type="AlphaFoldDB" id="A0AAD5KD37"/>
<evidence type="ECO:0000313" key="3">
    <source>
        <dbReference type="EMBL" id="KAI9549318.1"/>
    </source>
</evidence>
<dbReference type="EMBL" id="WJBH02000346">
    <property type="protein sequence ID" value="KAI9549204.1"/>
    <property type="molecule type" value="Genomic_DNA"/>
</dbReference>
<dbReference type="Proteomes" id="UP000820818">
    <property type="component" value="Unassembled WGS sequence"/>
</dbReference>
<dbReference type="GO" id="GO:0016787">
    <property type="term" value="F:hydrolase activity"/>
    <property type="evidence" value="ECO:0007669"/>
    <property type="project" value="InterPro"/>
</dbReference>
<dbReference type="InterPro" id="IPR006935">
    <property type="entry name" value="Helicase/UvrB_N"/>
</dbReference>
<protein>
    <recommendedName>
        <fullName evidence="1">Helicase/UvrB N-terminal domain-containing protein</fullName>
    </recommendedName>
</protein>